<feature type="compositionally biased region" description="Basic and acidic residues" evidence="2">
    <location>
        <begin position="146"/>
        <end position="167"/>
    </location>
</feature>
<gene>
    <name evidence="3" type="ORF">M5G27_06900</name>
</gene>
<dbReference type="AlphaFoldDB" id="A0A9X4BZ06"/>
<proteinExistence type="predicted"/>
<name>A0A9X4BZ06_9PSED</name>
<dbReference type="RefSeq" id="WP_178083118.1">
    <property type="nucleotide sequence ID" value="NZ_JAMDHA010000005.1"/>
</dbReference>
<dbReference type="Proteomes" id="UP001148185">
    <property type="component" value="Unassembled WGS sequence"/>
</dbReference>
<keyword evidence="1" id="KW-0175">Coiled coil</keyword>
<dbReference type="Pfam" id="PF03743">
    <property type="entry name" value="TrbI"/>
    <property type="match status" value="1"/>
</dbReference>
<protein>
    <submittedName>
        <fullName evidence="3">TraB/VirB10 family protein</fullName>
    </submittedName>
</protein>
<evidence type="ECO:0000313" key="3">
    <source>
        <dbReference type="EMBL" id="MDD1007207.1"/>
    </source>
</evidence>
<evidence type="ECO:0000256" key="1">
    <source>
        <dbReference type="SAM" id="Coils"/>
    </source>
</evidence>
<feature type="coiled-coil region" evidence="1">
    <location>
        <begin position="71"/>
        <end position="129"/>
    </location>
</feature>
<sequence length="453" mass="48845">MIKSMWSGLSPSKKKVVAIIGAVGVVLLAVFAMSSIGGNDQRKQGGKQTIGRVLYDGDPRSVGIDSINSKQRDQEKTITEVQRNLKTLLEQSNNQKVITDSLKTVQQSVDDLKGQVSLAKEQADKVAAENLKLAEEVRTNQAKAPPPEREVELKEKEERIQREKASQDRFNAVGNDPNKNQSAFFANAPAPAQDPVKPGQAPKKDEKLTIRSIGNEQPDEADGKDEKEQEVFLPAGSIMSGALITGLDAPTGTKARQDPFPVLLRIKKEAVLPNRFRADVRECFLIASAFGDMSSERAYMRAETISCVRDDGGVIETGMDAYAAGEDGKAGVRGRLISKQGAILARSLAAGFMQGVSEAFSVRQVPSINVTGTGSSGSNKGVVDPVYQQAFNSQALQGAAIGGVGSALERIADFYLEMAENLYPVIEVDAAREVDFIVKKGVQLKLMSKAPRR</sequence>
<comment type="caution">
    <text evidence="3">The sequence shown here is derived from an EMBL/GenBank/DDBJ whole genome shotgun (WGS) entry which is preliminary data.</text>
</comment>
<dbReference type="EMBL" id="JAMDHA010000005">
    <property type="protein sequence ID" value="MDD1007207.1"/>
    <property type="molecule type" value="Genomic_DNA"/>
</dbReference>
<keyword evidence="4" id="KW-1185">Reference proteome</keyword>
<evidence type="ECO:0000313" key="4">
    <source>
        <dbReference type="Proteomes" id="UP001148185"/>
    </source>
</evidence>
<accession>A0A9X4BZ06</accession>
<organism evidence="3 4">
    <name type="scientific">Pseudomonas shahriarae</name>
    <dbReference type="NCBI Taxonomy" id="2745512"/>
    <lineage>
        <taxon>Bacteria</taxon>
        <taxon>Pseudomonadati</taxon>
        <taxon>Pseudomonadota</taxon>
        <taxon>Gammaproteobacteria</taxon>
        <taxon>Pseudomonadales</taxon>
        <taxon>Pseudomonadaceae</taxon>
        <taxon>Pseudomonas</taxon>
    </lineage>
</organism>
<reference evidence="3 4" key="1">
    <citation type="submission" date="2022-05" db="EMBL/GenBank/DDBJ databases">
        <title>Novel Pseudomonas spp. Isolated from a Rainbow Trout Aquaculture Facility.</title>
        <authorList>
            <person name="Testerman T."/>
            <person name="Graf J."/>
        </authorList>
    </citation>
    <scope>NUCLEOTIDE SEQUENCE [LARGE SCALE GENOMIC DNA]</scope>
    <source>
        <strain evidence="3 4">ID1042</strain>
    </source>
</reference>
<evidence type="ECO:0000256" key="2">
    <source>
        <dbReference type="SAM" id="MobiDB-lite"/>
    </source>
</evidence>
<feature type="region of interest" description="Disordered" evidence="2">
    <location>
        <begin position="137"/>
        <end position="228"/>
    </location>
</feature>
<dbReference type="InterPro" id="IPR005498">
    <property type="entry name" value="T4SS_VirB10/TraB/TrbI"/>
</dbReference>
<dbReference type="CDD" id="cd16430">
    <property type="entry name" value="TraB"/>
    <property type="match status" value="1"/>
</dbReference>